<name>A0ABV9N4A3_9FLAO</name>
<dbReference type="EMBL" id="JBHSGP010000014">
    <property type="protein sequence ID" value="MFC4722886.1"/>
    <property type="molecule type" value="Genomic_DNA"/>
</dbReference>
<evidence type="ECO:0000313" key="2">
    <source>
        <dbReference type="Proteomes" id="UP001595953"/>
    </source>
</evidence>
<dbReference type="PROSITE" id="PS51257">
    <property type="entry name" value="PROKAR_LIPOPROTEIN"/>
    <property type="match status" value="1"/>
</dbReference>
<comment type="caution">
    <text evidence="1">The sequence shown here is derived from an EMBL/GenBank/DDBJ whole genome shotgun (WGS) entry which is preliminary data.</text>
</comment>
<organism evidence="1 2">
    <name type="scientific">Geojedonia litorea</name>
    <dbReference type="NCBI Taxonomy" id="1268269"/>
    <lineage>
        <taxon>Bacteria</taxon>
        <taxon>Pseudomonadati</taxon>
        <taxon>Bacteroidota</taxon>
        <taxon>Flavobacteriia</taxon>
        <taxon>Flavobacteriales</taxon>
        <taxon>Flavobacteriaceae</taxon>
        <taxon>Geojedonia</taxon>
    </lineage>
</organism>
<evidence type="ECO:0008006" key="3">
    <source>
        <dbReference type="Google" id="ProtNLM"/>
    </source>
</evidence>
<sequence length="155" mass="18334">MKKLIIVFCVVVFSCNENHKHKTQNTKQIKFENQIVSSDDIEILNEGFKNNWEIIKDEQLSLLVNRDVIYYIFKNPTDEQLKHRFYLHVVIKETEEFINLDFNFNEHLLVSKTSNAIYKIASRKLPLKHILSITTGQVLDGKSLWEVYINDSNIY</sequence>
<accession>A0ABV9N4A3</accession>
<protein>
    <recommendedName>
        <fullName evidence="3">Lipoprotein</fullName>
    </recommendedName>
</protein>
<proteinExistence type="predicted"/>
<reference evidence="2" key="1">
    <citation type="journal article" date="2019" name="Int. J. Syst. Evol. Microbiol.">
        <title>The Global Catalogue of Microorganisms (GCM) 10K type strain sequencing project: providing services to taxonomists for standard genome sequencing and annotation.</title>
        <authorList>
            <consortium name="The Broad Institute Genomics Platform"/>
            <consortium name="The Broad Institute Genome Sequencing Center for Infectious Disease"/>
            <person name="Wu L."/>
            <person name="Ma J."/>
        </authorList>
    </citation>
    <scope>NUCLEOTIDE SEQUENCE [LARGE SCALE GENOMIC DNA]</scope>
    <source>
        <strain evidence="2">CCUG 63682</strain>
    </source>
</reference>
<dbReference type="RefSeq" id="WP_387963777.1">
    <property type="nucleotide sequence ID" value="NZ_JBHSGP010000014.1"/>
</dbReference>
<evidence type="ECO:0000313" key="1">
    <source>
        <dbReference type="EMBL" id="MFC4722886.1"/>
    </source>
</evidence>
<keyword evidence="2" id="KW-1185">Reference proteome</keyword>
<dbReference type="Proteomes" id="UP001595953">
    <property type="component" value="Unassembled WGS sequence"/>
</dbReference>
<gene>
    <name evidence="1" type="ORF">ACFO5O_11175</name>
</gene>